<sequence precursor="true">MAGRLDGKVAIVTGAGSGIGRATAVAYAAEGARVVLAELVAERGETVAADIRSAGGTASALTVDVTDSARVEALVAQTVELYGTVDVLVHSAANVPLVNDHDARLTELDDDIWHRIISLFLTGTYHVCKHAGRQMIAQRSGSIVLVSTTDALVGVAGLDAYTAAKGGVTALTRSFAAGMAPDGVRVNAICPSFVSTEPQQAWLADATSHDTIDRLHLLPIATPEDIAPMAVYLGADESRVVTGGVFPIDSGYTAFKARLDVMSAMRVEGQAS</sequence>
<name>D3FBA6_CONWI</name>
<dbReference type="eggNOG" id="COG1028">
    <property type="taxonomic scope" value="Bacteria"/>
</dbReference>
<dbReference type="FunFam" id="3.40.50.720:FF:000084">
    <property type="entry name" value="Short-chain dehydrogenase reductase"/>
    <property type="match status" value="1"/>
</dbReference>
<comment type="similarity">
    <text evidence="1">Belongs to the short-chain dehydrogenases/reductases (SDR) family.</text>
</comment>
<dbReference type="RefSeq" id="WP_012936349.1">
    <property type="nucleotide sequence ID" value="NC_013739.1"/>
</dbReference>
<dbReference type="InterPro" id="IPR002347">
    <property type="entry name" value="SDR_fam"/>
</dbReference>
<dbReference type="Proteomes" id="UP000008229">
    <property type="component" value="Chromosome"/>
</dbReference>
<dbReference type="PANTHER" id="PTHR24321:SF14">
    <property type="entry name" value="SHORT-CHAIN TYPE DEHYDROGENASE_REDUCTASE BLR2146-RELATED"/>
    <property type="match status" value="1"/>
</dbReference>
<proteinExistence type="inferred from homology"/>
<dbReference type="OrthoDB" id="517007at2"/>
<keyword evidence="2" id="KW-0560">Oxidoreductase</keyword>
<evidence type="ECO:0000313" key="4">
    <source>
        <dbReference type="Proteomes" id="UP000008229"/>
    </source>
</evidence>
<dbReference type="AlphaFoldDB" id="D3FBA6"/>
<accession>D3FBA6</accession>
<dbReference type="InterPro" id="IPR036291">
    <property type="entry name" value="NAD(P)-bd_dom_sf"/>
</dbReference>
<organism evidence="3 4">
    <name type="scientific">Conexibacter woesei (strain DSM 14684 / CCUG 47730 / CIP 108061 / JCM 11494 / NBRC 100937 / ID131577)</name>
    <dbReference type="NCBI Taxonomy" id="469383"/>
    <lineage>
        <taxon>Bacteria</taxon>
        <taxon>Bacillati</taxon>
        <taxon>Actinomycetota</taxon>
        <taxon>Thermoleophilia</taxon>
        <taxon>Solirubrobacterales</taxon>
        <taxon>Conexibacteraceae</taxon>
        <taxon>Conexibacter</taxon>
    </lineage>
</organism>
<dbReference type="GO" id="GO:0016491">
    <property type="term" value="F:oxidoreductase activity"/>
    <property type="evidence" value="ECO:0007669"/>
    <property type="project" value="UniProtKB-KW"/>
</dbReference>
<dbReference type="HOGENOM" id="CLU_010194_1_3_11"/>
<dbReference type="STRING" id="469383.Cwoe_4886"/>
<dbReference type="Gene3D" id="3.40.50.720">
    <property type="entry name" value="NAD(P)-binding Rossmann-like Domain"/>
    <property type="match status" value="1"/>
</dbReference>
<reference evidence="4" key="2">
    <citation type="submission" date="2010-01" db="EMBL/GenBank/DDBJ databases">
        <title>The complete genome of Conexibacter woesei DSM 14684.</title>
        <authorList>
            <consortium name="US DOE Joint Genome Institute (JGI-PGF)"/>
            <person name="Lucas S."/>
            <person name="Copeland A."/>
            <person name="Lapidus A."/>
            <person name="Glavina del Rio T."/>
            <person name="Dalin E."/>
            <person name="Tice H."/>
            <person name="Bruce D."/>
            <person name="Goodwin L."/>
            <person name="Pitluck S."/>
            <person name="Kyrpides N."/>
            <person name="Mavromatis K."/>
            <person name="Ivanova N."/>
            <person name="Mikhailova N."/>
            <person name="Chertkov O."/>
            <person name="Brettin T."/>
            <person name="Detter J.C."/>
            <person name="Han C."/>
            <person name="Larimer F."/>
            <person name="Land M."/>
            <person name="Hauser L."/>
            <person name="Markowitz V."/>
            <person name="Cheng J.-F."/>
            <person name="Hugenholtz P."/>
            <person name="Woyke T."/>
            <person name="Wu D."/>
            <person name="Pukall R."/>
            <person name="Steenblock K."/>
            <person name="Schneider S."/>
            <person name="Klenk H.-P."/>
            <person name="Eisen J.A."/>
        </authorList>
    </citation>
    <scope>NUCLEOTIDE SEQUENCE [LARGE SCALE GENOMIC DNA]</scope>
    <source>
        <strain evidence="4">DSM 14684 / CIP 108061 / JCM 11494 / NBRC 100937 / ID131577</strain>
    </source>
</reference>
<dbReference type="KEGG" id="cwo:Cwoe_4886"/>
<dbReference type="CDD" id="cd05233">
    <property type="entry name" value="SDR_c"/>
    <property type="match status" value="1"/>
</dbReference>
<dbReference type="PANTHER" id="PTHR24321">
    <property type="entry name" value="DEHYDROGENASES, SHORT CHAIN"/>
    <property type="match status" value="1"/>
</dbReference>
<protein>
    <submittedName>
        <fullName evidence="3">Short-chain dehydrogenase/reductase SDR</fullName>
    </submittedName>
</protein>
<dbReference type="PRINTS" id="PR00080">
    <property type="entry name" value="SDRFAMILY"/>
</dbReference>
<evidence type="ECO:0000313" key="3">
    <source>
        <dbReference type="EMBL" id="ADB53298.1"/>
    </source>
</evidence>
<keyword evidence="4" id="KW-1185">Reference proteome</keyword>
<gene>
    <name evidence="3" type="ordered locus">Cwoe_4886</name>
</gene>
<evidence type="ECO:0000256" key="1">
    <source>
        <dbReference type="ARBA" id="ARBA00006484"/>
    </source>
</evidence>
<reference evidence="3 4" key="1">
    <citation type="journal article" date="2010" name="Stand. Genomic Sci.">
        <title>Complete genome sequence of Conexibacter woesei type strain (ID131577).</title>
        <authorList>
            <person name="Pukall R."/>
            <person name="Lapidus A."/>
            <person name="Glavina Del Rio T."/>
            <person name="Copeland A."/>
            <person name="Tice H."/>
            <person name="Cheng J.-F."/>
            <person name="Lucas S."/>
            <person name="Chen F."/>
            <person name="Nolan M."/>
            <person name="Bruce D."/>
            <person name="Goodwin L."/>
            <person name="Pitluck S."/>
            <person name="Mavromatis K."/>
            <person name="Ivanova N."/>
            <person name="Ovchinnikova G."/>
            <person name="Pati A."/>
            <person name="Chen A."/>
            <person name="Palaniappan K."/>
            <person name="Land M."/>
            <person name="Hauser L."/>
            <person name="Chang Y.-J."/>
            <person name="Jeffries C.D."/>
            <person name="Chain P."/>
            <person name="Meincke L."/>
            <person name="Sims D."/>
            <person name="Brettin T."/>
            <person name="Detter J.C."/>
            <person name="Rohde M."/>
            <person name="Goeker M."/>
            <person name="Bristow J."/>
            <person name="Eisen J.A."/>
            <person name="Markowitz V."/>
            <person name="Kyrpides N.C."/>
            <person name="Klenk H.-P."/>
            <person name="Hugenholtz P."/>
        </authorList>
    </citation>
    <scope>NUCLEOTIDE SEQUENCE [LARGE SCALE GENOMIC DNA]</scope>
    <source>
        <strain evidence="4">DSM 14684 / CIP 108061 / JCM 11494 / NBRC 100937 / ID131577</strain>
    </source>
</reference>
<dbReference type="PRINTS" id="PR00081">
    <property type="entry name" value="GDHRDH"/>
</dbReference>
<dbReference type="EMBL" id="CP001854">
    <property type="protein sequence ID" value="ADB53298.1"/>
    <property type="molecule type" value="Genomic_DNA"/>
</dbReference>
<evidence type="ECO:0000256" key="2">
    <source>
        <dbReference type="ARBA" id="ARBA00023002"/>
    </source>
</evidence>
<dbReference type="Pfam" id="PF13561">
    <property type="entry name" value="adh_short_C2"/>
    <property type="match status" value="1"/>
</dbReference>
<dbReference type="SUPFAM" id="SSF51735">
    <property type="entry name" value="NAD(P)-binding Rossmann-fold domains"/>
    <property type="match status" value="1"/>
</dbReference>